<dbReference type="OrthoDB" id="1394818at2759"/>
<dbReference type="Gene3D" id="3.80.10.10">
    <property type="entry name" value="Ribonuclease Inhibitor"/>
    <property type="match status" value="1"/>
</dbReference>
<evidence type="ECO:0000256" key="3">
    <source>
        <dbReference type="ARBA" id="ARBA00022692"/>
    </source>
</evidence>
<evidence type="ECO:0000256" key="9">
    <source>
        <dbReference type="SAM" id="SignalP"/>
    </source>
</evidence>
<reference evidence="11" key="1">
    <citation type="submission" date="2021-03" db="EMBL/GenBank/DDBJ databases">
        <authorList>
            <person name="Li Z."/>
            <person name="Yang C."/>
        </authorList>
    </citation>
    <scope>NUCLEOTIDE SEQUENCE</scope>
    <source>
        <strain evidence="11">Dzin_1.0</strain>
        <tissue evidence="11">Leaf</tissue>
    </source>
</reference>
<keyword evidence="12" id="KW-1185">Reference proteome</keyword>
<evidence type="ECO:0000313" key="11">
    <source>
        <dbReference type="EMBL" id="KAJ0964889.1"/>
    </source>
</evidence>
<dbReference type="Pfam" id="PF13855">
    <property type="entry name" value="LRR_8"/>
    <property type="match status" value="1"/>
</dbReference>
<feature type="compositionally biased region" description="Pro residues" evidence="7">
    <location>
        <begin position="217"/>
        <end position="229"/>
    </location>
</feature>
<gene>
    <name evidence="11" type="ORF">J5N97_026027</name>
</gene>
<protein>
    <recommendedName>
        <fullName evidence="10">Protein kinase domain-containing protein</fullName>
    </recommendedName>
</protein>
<dbReference type="Proteomes" id="UP001085076">
    <property type="component" value="Miscellaneous, Linkage group lg08"/>
</dbReference>
<keyword evidence="2" id="KW-0433">Leucine-rich repeat</keyword>
<dbReference type="SUPFAM" id="SSF52058">
    <property type="entry name" value="L domain-like"/>
    <property type="match status" value="1"/>
</dbReference>
<evidence type="ECO:0000313" key="12">
    <source>
        <dbReference type="Proteomes" id="UP001085076"/>
    </source>
</evidence>
<dbReference type="GO" id="GO:0004672">
    <property type="term" value="F:protein kinase activity"/>
    <property type="evidence" value="ECO:0007669"/>
    <property type="project" value="InterPro"/>
</dbReference>
<dbReference type="InterPro" id="IPR001245">
    <property type="entry name" value="Ser-Thr/Tyr_kinase_cat_dom"/>
</dbReference>
<feature type="region of interest" description="Disordered" evidence="7">
    <location>
        <begin position="216"/>
        <end position="236"/>
    </location>
</feature>
<dbReference type="InterPro" id="IPR000719">
    <property type="entry name" value="Prot_kinase_dom"/>
</dbReference>
<dbReference type="InterPro" id="IPR046959">
    <property type="entry name" value="PRK1-6/SRF4-like"/>
</dbReference>
<evidence type="ECO:0000259" key="10">
    <source>
        <dbReference type="PROSITE" id="PS50011"/>
    </source>
</evidence>
<dbReference type="Gene3D" id="1.10.510.10">
    <property type="entry name" value="Transferase(Phosphotransferase) domain 1"/>
    <property type="match status" value="2"/>
</dbReference>
<keyword evidence="9" id="KW-0732">Signal</keyword>
<dbReference type="FunFam" id="3.30.200.20:FF:000466">
    <property type="entry name" value="Putative LRR receptor-like serine/threonine-protein kinase"/>
    <property type="match status" value="1"/>
</dbReference>
<dbReference type="AlphaFoldDB" id="A0A9D5C1Z3"/>
<dbReference type="PANTHER" id="PTHR48007">
    <property type="entry name" value="LEUCINE-RICH REPEAT RECEPTOR-LIKE PROTEIN KINASE PXC1"/>
    <property type="match status" value="1"/>
</dbReference>
<dbReference type="GO" id="GO:0005524">
    <property type="term" value="F:ATP binding"/>
    <property type="evidence" value="ECO:0007669"/>
    <property type="project" value="InterPro"/>
</dbReference>
<evidence type="ECO:0000256" key="7">
    <source>
        <dbReference type="SAM" id="MobiDB-lite"/>
    </source>
</evidence>
<organism evidence="11 12">
    <name type="scientific">Dioscorea zingiberensis</name>
    <dbReference type="NCBI Taxonomy" id="325984"/>
    <lineage>
        <taxon>Eukaryota</taxon>
        <taxon>Viridiplantae</taxon>
        <taxon>Streptophyta</taxon>
        <taxon>Embryophyta</taxon>
        <taxon>Tracheophyta</taxon>
        <taxon>Spermatophyta</taxon>
        <taxon>Magnoliopsida</taxon>
        <taxon>Liliopsida</taxon>
        <taxon>Dioscoreales</taxon>
        <taxon>Dioscoreaceae</taxon>
        <taxon>Dioscorea</taxon>
    </lineage>
</organism>
<reference evidence="11" key="2">
    <citation type="journal article" date="2022" name="Hortic Res">
        <title>The genome of Dioscorea zingiberensis sheds light on the biosynthesis, origin and evolution of the medicinally important diosgenin saponins.</title>
        <authorList>
            <person name="Li Y."/>
            <person name="Tan C."/>
            <person name="Li Z."/>
            <person name="Guo J."/>
            <person name="Li S."/>
            <person name="Chen X."/>
            <person name="Wang C."/>
            <person name="Dai X."/>
            <person name="Yang H."/>
            <person name="Song W."/>
            <person name="Hou L."/>
            <person name="Xu J."/>
            <person name="Tong Z."/>
            <person name="Xu A."/>
            <person name="Yuan X."/>
            <person name="Wang W."/>
            <person name="Yang Q."/>
            <person name="Chen L."/>
            <person name="Sun Z."/>
            <person name="Wang K."/>
            <person name="Pan B."/>
            <person name="Chen J."/>
            <person name="Bao Y."/>
            <person name="Liu F."/>
            <person name="Qi X."/>
            <person name="Gang D.R."/>
            <person name="Wen J."/>
            <person name="Li J."/>
        </authorList>
    </citation>
    <scope>NUCLEOTIDE SEQUENCE</scope>
    <source>
        <strain evidence="11">Dzin_1.0</strain>
    </source>
</reference>
<evidence type="ECO:0000256" key="1">
    <source>
        <dbReference type="ARBA" id="ARBA00004370"/>
    </source>
</evidence>
<dbReference type="PROSITE" id="PS51450">
    <property type="entry name" value="LRR"/>
    <property type="match status" value="1"/>
</dbReference>
<evidence type="ECO:0000256" key="8">
    <source>
        <dbReference type="SAM" id="Phobius"/>
    </source>
</evidence>
<dbReference type="EMBL" id="JAGGNH010000008">
    <property type="protein sequence ID" value="KAJ0964889.1"/>
    <property type="molecule type" value="Genomic_DNA"/>
</dbReference>
<accession>A0A9D5C1Z3</accession>
<comment type="subcellular location">
    <subcellularLocation>
        <location evidence="1">Membrane</location>
    </subcellularLocation>
</comment>
<dbReference type="InterPro" id="IPR032675">
    <property type="entry name" value="LRR_dom_sf"/>
</dbReference>
<comment type="caution">
    <text evidence="11">The sequence shown here is derived from an EMBL/GenBank/DDBJ whole genome shotgun (WGS) entry which is preliminary data.</text>
</comment>
<evidence type="ECO:0000256" key="5">
    <source>
        <dbReference type="ARBA" id="ARBA00022989"/>
    </source>
</evidence>
<dbReference type="PROSITE" id="PS50011">
    <property type="entry name" value="PROTEIN_KINASE_DOM"/>
    <property type="match status" value="1"/>
</dbReference>
<dbReference type="InterPro" id="IPR001611">
    <property type="entry name" value="Leu-rich_rpt"/>
</dbReference>
<feature type="domain" description="Protein kinase" evidence="10">
    <location>
        <begin position="285"/>
        <end position="606"/>
    </location>
</feature>
<evidence type="ECO:0000256" key="2">
    <source>
        <dbReference type="ARBA" id="ARBA00022614"/>
    </source>
</evidence>
<sequence>MEVLLMIFNLLLLVILITLPIHSTAPTPPCPKEHHKLLSLAFHSVSGFNLPQYCPNSPLRELRLPSSNLTGTVSWLSLRKISTLLVVDLSDNLLIGTIPASFWASSSLTEVNLAGNHLGGTLRFDSLTENSALRVLNVSRNRFTKVAGLPRLSGLKVLDLSLNSINGYFPIDFPPLNGLRFLNLSFNNLSGWVGSKALAKFGISAFKEAGSDLITFSPPPPLPPPPPPHNNNNNNKQRSLKTYKLVAISAASVVVLLLGLLTILCLVIRMVKRRRRKGDHELVMENIITTAGAGEQEATWVAEAKWSAPVVIFEKPLMELTFAELATATSGFGKDSQLAEGRRCGPLYRAVLAGDMHVVIRVVESARDADELRELARLRHPNLLPLLGYCLAGKEKLLLYEYIERGDVPRWLHELPAGRPGEEEDTRESSDWPARHRVALGVARGLAFLHQGWAGSGRPVVHGHLVPENVLLDDELEARIADFGVVNGGDEGSAPEDVHSFGLLVWELVTGRGGWSEVEVERMRAAVRGGTAAEVVDPKLKMSDGSPEWEKEMVECIRVGYLCTARCQEKRPTMHQVVGLLKDIRPIINMAASSAANPGSSLGSSG</sequence>
<dbReference type="Gene3D" id="3.30.200.20">
    <property type="entry name" value="Phosphorylase Kinase, domain 1"/>
    <property type="match status" value="1"/>
</dbReference>
<evidence type="ECO:0000256" key="4">
    <source>
        <dbReference type="ARBA" id="ARBA00022737"/>
    </source>
</evidence>
<feature type="transmembrane region" description="Helical" evidence="8">
    <location>
        <begin position="245"/>
        <end position="268"/>
    </location>
</feature>
<name>A0A9D5C1Z3_9LILI</name>
<dbReference type="SUPFAM" id="SSF56112">
    <property type="entry name" value="Protein kinase-like (PK-like)"/>
    <property type="match status" value="1"/>
</dbReference>
<keyword evidence="5 8" id="KW-1133">Transmembrane helix</keyword>
<dbReference type="Pfam" id="PF07714">
    <property type="entry name" value="PK_Tyr_Ser-Thr"/>
    <property type="match status" value="1"/>
</dbReference>
<dbReference type="InterPro" id="IPR011009">
    <property type="entry name" value="Kinase-like_dom_sf"/>
</dbReference>
<proteinExistence type="predicted"/>
<dbReference type="GO" id="GO:0016020">
    <property type="term" value="C:membrane"/>
    <property type="evidence" value="ECO:0007669"/>
    <property type="project" value="UniProtKB-SubCell"/>
</dbReference>
<keyword evidence="4" id="KW-0677">Repeat</keyword>
<dbReference type="PANTHER" id="PTHR48007:SF84">
    <property type="entry name" value="(WILD MALAYSIAN BANANA) HYPOTHETICAL PROTEIN"/>
    <property type="match status" value="1"/>
</dbReference>
<feature type="chain" id="PRO_5038649256" description="Protein kinase domain-containing protein" evidence="9">
    <location>
        <begin position="27"/>
        <end position="606"/>
    </location>
</feature>
<keyword evidence="3 8" id="KW-0812">Transmembrane</keyword>
<keyword evidence="6 8" id="KW-0472">Membrane</keyword>
<feature type="signal peptide" evidence="9">
    <location>
        <begin position="1"/>
        <end position="26"/>
    </location>
</feature>
<evidence type="ECO:0000256" key="6">
    <source>
        <dbReference type="ARBA" id="ARBA00023136"/>
    </source>
</evidence>